<evidence type="ECO:0000313" key="1">
    <source>
        <dbReference type="EMBL" id="MPC19218.1"/>
    </source>
</evidence>
<organism evidence="1 2">
    <name type="scientific">Portunus trituberculatus</name>
    <name type="common">Swimming crab</name>
    <name type="synonym">Neptunus trituberculatus</name>
    <dbReference type="NCBI Taxonomy" id="210409"/>
    <lineage>
        <taxon>Eukaryota</taxon>
        <taxon>Metazoa</taxon>
        <taxon>Ecdysozoa</taxon>
        <taxon>Arthropoda</taxon>
        <taxon>Crustacea</taxon>
        <taxon>Multicrustacea</taxon>
        <taxon>Malacostraca</taxon>
        <taxon>Eumalacostraca</taxon>
        <taxon>Eucarida</taxon>
        <taxon>Decapoda</taxon>
        <taxon>Pleocyemata</taxon>
        <taxon>Brachyura</taxon>
        <taxon>Eubrachyura</taxon>
        <taxon>Portunoidea</taxon>
        <taxon>Portunidae</taxon>
        <taxon>Portuninae</taxon>
        <taxon>Portunus</taxon>
    </lineage>
</organism>
<dbReference type="AlphaFoldDB" id="A0A5B7DD44"/>
<name>A0A5B7DD44_PORTR</name>
<reference evidence="1 2" key="1">
    <citation type="submission" date="2019-05" db="EMBL/GenBank/DDBJ databases">
        <title>Another draft genome of Portunus trituberculatus and its Hox gene families provides insights of decapod evolution.</title>
        <authorList>
            <person name="Jeong J.-H."/>
            <person name="Song I."/>
            <person name="Kim S."/>
            <person name="Choi T."/>
            <person name="Kim D."/>
            <person name="Ryu S."/>
            <person name="Kim W."/>
        </authorList>
    </citation>
    <scope>NUCLEOTIDE SEQUENCE [LARGE SCALE GENOMIC DNA]</scope>
    <source>
        <tissue evidence="1">Muscle</tissue>
    </source>
</reference>
<proteinExistence type="predicted"/>
<protein>
    <submittedName>
        <fullName evidence="1">Uncharacterized protein</fullName>
    </submittedName>
</protein>
<accession>A0A5B7DD44</accession>
<sequence>MVIKDDAHSSPSKCNNSCHLSPQSITLAIATCHQITLNVAPGVYKATKKYKWRQQLTCNTEVCLKPADRVLFFLTKIIRRSPSHSEKLMSGTGFLGSILTTEDSTCKHKVQR</sequence>
<comment type="caution">
    <text evidence="1">The sequence shown here is derived from an EMBL/GenBank/DDBJ whole genome shotgun (WGS) entry which is preliminary data.</text>
</comment>
<evidence type="ECO:0000313" key="2">
    <source>
        <dbReference type="Proteomes" id="UP000324222"/>
    </source>
</evidence>
<keyword evidence="2" id="KW-1185">Reference proteome</keyword>
<dbReference type="EMBL" id="VSRR010000751">
    <property type="protein sequence ID" value="MPC19218.1"/>
    <property type="molecule type" value="Genomic_DNA"/>
</dbReference>
<dbReference type="Proteomes" id="UP000324222">
    <property type="component" value="Unassembled WGS sequence"/>
</dbReference>
<gene>
    <name evidence="1" type="ORF">E2C01_012129</name>
</gene>